<dbReference type="Proteomes" id="UP000005713">
    <property type="component" value="Unassembled WGS sequence"/>
</dbReference>
<proteinExistence type="predicted"/>
<dbReference type="EMBL" id="AAYA01000012">
    <property type="protein sequence ID" value="EBA06831.1"/>
    <property type="molecule type" value="Genomic_DNA"/>
</dbReference>
<gene>
    <name evidence="1" type="ORF">SSE37_00130</name>
</gene>
<evidence type="ECO:0000313" key="2">
    <source>
        <dbReference type="Proteomes" id="UP000005713"/>
    </source>
</evidence>
<organism evidence="1 2">
    <name type="scientific">Sagittula stellata (strain ATCC 700073 / DSM 11524 / E-37)</name>
    <dbReference type="NCBI Taxonomy" id="388399"/>
    <lineage>
        <taxon>Bacteria</taxon>
        <taxon>Pseudomonadati</taxon>
        <taxon>Pseudomonadota</taxon>
        <taxon>Alphaproteobacteria</taxon>
        <taxon>Rhodobacterales</taxon>
        <taxon>Roseobacteraceae</taxon>
        <taxon>Sagittula</taxon>
    </lineage>
</organism>
<reference evidence="1 2" key="1">
    <citation type="submission" date="2006-06" db="EMBL/GenBank/DDBJ databases">
        <authorList>
            <person name="Moran M.A."/>
            <person name="Ferriera S."/>
            <person name="Johnson J."/>
            <person name="Kravitz S."/>
            <person name="Beeson K."/>
            <person name="Sutton G."/>
            <person name="Rogers Y.-H."/>
            <person name="Friedman R."/>
            <person name="Frazier M."/>
            <person name="Venter J.C."/>
        </authorList>
    </citation>
    <scope>NUCLEOTIDE SEQUENCE [LARGE SCALE GENOMIC DNA]</scope>
    <source>
        <strain evidence="1 2">E-37</strain>
    </source>
</reference>
<name>A3K772_SAGS3</name>
<dbReference type="AlphaFoldDB" id="A3K772"/>
<evidence type="ECO:0000313" key="1">
    <source>
        <dbReference type="EMBL" id="EBA06831.1"/>
    </source>
</evidence>
<comment type="caution">
    <text evidence="1">The sequence shown here is derived from an EMBL/GenBank/DDBJ whole genome shotgun (WGS) entry which is preliminary data.</text>
</comment>
<sequence length="35" mass="3862">MRCPTGFSTWISASRHAAITDNKHLGALLKHIKAE</sequence>
<protein>
    <submittedName>
        <fullName evidence="1">Uncharacterized protein</fullName>
    </submittedName>
</protein>
<keyword evidence="2" id="KW-1185">Reference proteome</keyword>
<accession>A3K772</accession>